<dbReference type="AlphaFoldDB" id="A0A3P9LZR7"/>
<evidence type="ECO:0000313" key="2">
    <source>
        <dbReference type="Proteomes" id="UP000265180"/>
    </source>
</evidence>
<dbReference type="GO" id="GO:0003676">
    <property type="term" value="F:nucleic acid binding"/>
    <property type="evidence" value="ECO:0007669"/>
    <property type="project" value="InterPro"/>
</dbReference>
<reference evidence="1" key="4">
    <citation type="submission" date="2025-09" db="UniProtKB">
        <authorList>
            <consortium name="Ensembl"/>
        </authorList>
    </citation>
    <scope>IDENTIFICATION</scope>
    <source>
        <strain evidence="1">HNI</strain>
    </source>
</reference>
<proteinExistence type="predicted"/>
<dbReference type="Ensembl" id="ENSORLT00020002666.1">
    <property type="protein sequence ID" value="ENSORLP00020026135.1"/>
    <property type="gene ID" value="ENSORLG00020008434.1"/>
</dbReference>
<organism evidence="1 2">
    <name type="scientific">Oryzias latipes</name>
    <name type="common">Japanese rice fish</name>
    <name type="synonym">Japanese killifish</name>
    <dbReference type="NCBI Taxonomy" id="8090"/>
    <lineage>
        <taxon>Eukaryota</taxon>
        <taxon>Metazoa</taxon>
        <taxon>Chordata</taxon>
        <taxon>Craniata</taxon>
        <taxon>Vertebrata</taxon>
        <taxon>Euteleostomi</taxon>
        <taxon>Actinopterygii</taxon>
        <taxon>Neopterygii</taxon>
        <taxon>Teleostei</taxon>
        <taxon>Neoteleostei</taxon>
        <taxon>Acanthomorphata</taxon>
        <taxon>Ovalentaria</taxon>
        <taxon>Atherinomorphae</taxon>
        <taxon>Beloniformes</taxon>
        <taxon>Adrianichthyidae</taxon>
        <taxon>Oryziinae</taxon>
        <taxon>Oryzias</taxon>
    </lineage>
</organism>
<reference evidence="1 2" key="2">
    <citation type="submission" date="2017-04" db="EMBL/GenBank/DDBJ databases">
        <title>CpG methylation of centromeres and impact of large insertions on vertebrate speciation.</title>
        <authorList>
            <person name="Ichikawa K."/>
            <person name="Yoshimura J."/>
            <person name="Morishita S."/>
        </authorList>
    </citation>
    <scope>NUCLEOTIDE SEQUENCE</scope>
    <source>
        <strain evidence="1 2">HNI</strain>
    </source>
</reference>
<dbReference type="Gene3D" id="3.30.420.10">
    <property type="entry name" value="Ribonuclease H-like superfamily/Ribonuclease H"/>
    <property type="match status" value="1"/>
</dbReference>
<reference key="1">
    <citation type="journal article" date="2007" name="Nature">
        <title>The medaka draft genome and insights into vertebrate genome evolution.</title>
        <authorList>
            <person name="Kasahara M."/>
            <person name="Naruse K."/>
            <person name="Sasaki S."/>
            <person name="Nakatani Y."/>
            <person name="Qu W."/>
            <person name="Ahsan B."/>
            <person name="Yamada T."/>
            <person name="Nagayasu Y."/>
            <person name="Doi K."/>
            <person name="Kasai Y."/>
            <person name="Jindo T."/>
            <person name="Kobayashi D."/>
            <person name="Shimada A."/>
            <person name="Toyoda A."/>
            <person name="Kuroki Y."/>
            <person name="Fujiyama A."/>
            <person name="Sasaki T."/>
            <person name="Shimizu A."/>
            <person name="Asakawa S."/>
            <person name="Shimizu N."/>
            <person name="Hashimoto S."/>
            <person name="Yang J."/>
            <person name="Lee Y."/>
            <person name="Matsushima K."/>
            <person name="Sugano S."/>
            <person name="Sakaizumi M."/>
            <person name="Narita T."/>
            <person name="Ohishi K."/>
            <person name="Haga S."/>
            <person name="Ohta F."/>
            <person name="Nomoto H."/>
            <person name="Nogata K."/>
            <person name="Morishita T."/>
            <person name="Endo T."/>
            <person name="Shin-I T."/>
            <person name="Takeda H."/>
            <person name="Morishita S."/>
            <person name="Kohara Y."/>
        </authorList>
    </citation>
    <scope>NUCLEOTIDE SEQUENCE [LARGE SCALE GENOMIC DNA]</scope>
    <source>
        <strain>Hd-rR</strain>
    </source>
</reference>
<reference evidence="1" key="3">
    <citation type="submission" date="2025-08" db="UniProtKB">
        <authorList>
            <consortium name="Ensembl"/>
        </authorList>
    </citation>
    <scope>IDENTIFICATION</scope>
    <source>
        <strain evidence="1">HNI</strain>
    </source>
</reference>
<accession>A0A3P9LZR7</accession>
<dbReference type="Proteomes" id="UP000265180">
    <property type="component" value="Chromosome 7"/>
</dbReference>
<sequence length="201" mass="22942">MLGGPGVSLEAESEGATWKGTNCSKHFPWHVRHVHERITCQRVIKKIKNYFSSRSQPFVRPSNYTSIHPSIRLSTPTKLHREQFYDLKRAGTTKVTLVTHYCILPWIQILSGFGRMLWSDETKTELFGINTTCSVWREKNAELHHKNTKPTVRHEGGENMVWGCVSFYFGLKPLSISDRTEDEIQAIACATKSGYVKNNSS</sequence>
<name>A0A3P9LZR7_ORYLA</name>
<protein>
    <submittedName>
        <fullName evidence="1">Uncharacterized protein</fullName>
    </submittedName>
</protein>
<evidence type="ECO:0000313" key="1">
    <source>
        <dbReference type="Ensembl" id="ENSORLP00020026135.1"/>
    </source>
</evidence>
<dbReference type="InterPro" id="IPR036397">
    <property type="entry name" value="RNaseH_sf"/>
</dbReference>